<dbReference type="Pfam" id="PF13173">
    <property type="entry name" value="AAA_14"/>
    <property type="match status" value="1"/>
</dbReference>
<dbReference type="EMBL" id="FNQY01000012">
    <property type="protein sequence ID" value="SEA28791.1"/>
    <property type="molecule type" value="Genomic_DNA"/>
</dbReference>
<feature type="domain" description="AAA" evidence="1">
    <location>
        <begin position="24"/>
        <end position="137"/>
    </location>
</feature>
<protein>
    <recommendedName>
        <fullName evidence="5">AAA family ATPase</fullName>
    </recommendedName>
</protein>
<dbReference type="Proteomes" id="UP000199041">
    <property type="component" value="Unassembled WGS sequence"/>
</dbReference>
<dbReference type="Pfam" id="PF13635">
    <property type="entry name" value="DUF4143"/>
    <property type="match status" value="1"/>
</dbReference>
<feature type="domain" description="DUF4143" evidence="2">
    <location>
        <begin position="199"/>
        <end position="363"/>
    </location>
</feature>
<dbReference type="InterPro" id="IPR025420">
    <property type="entry name" value="DUF4143"/>
</dbReference>
<dbReference type="OrthoDB" id="9778168at2"/>
<evidence type="ECO:0000259" key="2">
    <source>
        <dbReference type="Pfam" id="PF13635"/>
    </source>
</evidence>
<dbReference type="InterPro" id="IPR041682">
    <property type="entry name" value="AAA_14"/>
</dbReference>
<dbReference type="STRING" id="551991.SAMN05192529_112117"/>
<name>A0A1H3ZZL3_9BACT</name>
<dbReference type="PANTHER" id="PTHR43566:SF2">
    <property type="entry name" value="DUF4143 DOMAIN-CONTAINING PROTEIN"/>
    <property type="match status" value="1"/>
</dbReference>
<sequence>MPKNKYIPRICDTALQNALERMGAVLIEGAKWCGKTSTAANVAGSTLDLQDPDNTNSYQQLADTKPSLLLKGETPRLIDEWQMSPGLWDAVRFEVDKRQKTGQFILTGSTRPADNVTAHTGTGRFARILMRPMSLYESNGSISLAALFEQDHDIEAVSTLSIQQIAYAICRGGFPATIDKQEKIALQMPIDYVEAIINHDISDVDGVDKNPNRVRLLLRSLARNIATVATAPTILKDIESTETTISDKTLAVYYNALQRIYVAEPLPAWSPSLRSKTAIRTSNKHHFVDPCIATAVMRVNPSGILQDFEYSGFLFEALCVRDMRIYAQNSDGDVFHYRDKTGLEADMIVALRDGRWGAIEVKLGNKQIEEAAENLLTLKAKIDTEKMREPSFLMVVTGGQYAFKREDGVLVVPIGCLKN</sequence>
<reference evidence="3 4" key="1">
    <citation type="submission" date="2016-10" db="EMBL/GenBank/DDBJ databases">
        <authorList>
            <person name="de Groot N.N."/>
        </authorList>
    </citation>
    <scope>NUCLEOTIDE SEQUENCE [LARGE SCALE GENOMIC DNA]</scope>
    <source>
        <strain evidence="3 4">Vu-144</strain>
    </source>
</reference>
<organism evidence="3 4">
    <name type="scientific">Arachidicoccus rhizosphaerae</name>
    <dbReference type="NCBI Taxonomy" id="551991"/>
    <lineage>
        <taxon>Bacteria</taxon>
        <taxon>Pseudomonadati</taxon>
        <taxon>Bacteroidota</taxon>
        <taxon>Chitinophagia</taxon>
        <taxon>Chitinophagales</taxon>
        <taxon>Chitinophagaceae</taxon>
        <taxon>Arachidicoccus</taxon>
    </lineage>
</organism>
<evidence type="ECO:0000313" key="4">
    <source>
        <dbReference type="Proteomes" id="UP000199041"/>
    </source>
</evidence>
<accession>A0A1H3ZZL3</accession>
<keyword evidence="4" id="KW-1185">Reference proteome</keyword>
<evidence type="ECO:0000259" key="1">
    <source>
        <dbReference type="Pfam" id="PF13173"/>
    </source>
</evidence>
<dbReference type="AlphaFoldDB" id="A0A1H3ZZL3"/>
<dbReference type="PANTHER" id="PTHR43566">
    <property type="entry name" value="CONSERVED PROTEIN"/>
    <property type="match status" value="1"/>
</dbReference>
<gene>
    <name evidence="3" type="ORF">SAMN05192529_112117</name>
</gene>
<evidence type="ECO:0008006" key="5">
    <source>
        <dbReference type="Google" id="ProtNLM"/>
    </source>
</evidence>
<proteinExistence type="predicted"/>
<evidence type="ECO:0000313" key="3">
    <source>
        <dbReference type="EMBL" id="SEA28791.1"/>
    </source>
</evidence>
<dbReference type="RefSeq" id="WP_091398440.1">
    <property type="nucleotide sequence ID" value="NZ_FNQY01000012.1"/>
</dbReference>